<dbReference type="InterPro" id="IPR036748">
    <property type="entry name" value="MTH938-like_sf"/>
</dbReference>
<comment type="caution">
    <text evidence="1">The sequence shown here is derived from an EMBL/GenBank/DDBJ whole genome shotgun (WGS) entry which is preliminary data.</text>
</comment>
<reference evidence="1 2" key="1">
    <citation type="submission" date="2018-06" db="EMBL/GenBank/DDBJ databases">
        <title>Genomic Encyclopedia of Type Strains, Phase IV (KMG-IV): sequencing the most valuable type-strain genomes for metagenomic binning, comparative biology and taxonomic classification.</title>
        <authorList>
            <person name="Goeker M."/>
        </authorList>
    </citation>
    <scope>NUCLEOTIDE SEQUENCE [LARGE SCALE GENOMIC DNA]</scope>
    <source>
        <strain evidence="1 2">DSM 25520</strain>
    </source>
</reference>
<dbReference type="RefSeq" id="WP_379881346.1">
    <property type="nucleotide sequence ID" value="NZ_JACCEU010000006.1"/>
</dbReference>
<sequence>MQLQAESNPAMNTVTAYGQDYIEINAVTFKYAVFFSPEGSIQRWDVQKPEDITAELLRQAAGLGQAKADPMAFLDGAPAGKPADAPEVVLIGTGRTQRFLARDIAQGLLDLGIGVEAMSTQAAARTYNILMAEGRRVVAALLPLEP</sequence>
<accession>A0A366H700</accession>
<evidence type="ECO:0000313" key="2">
    <source>
        <dbReference type="Proteomes" id="UP000253628"/>
    </source>
</evidence>
<dbReference type="InterPro" id="IPR007523">
    <property type="entry name" value="NDUFAF3/AAMDC"/>
</dbReference>
<dbReference type="PANTHER" id="PTHR21192:SF2">
    <property type="entry name" value="NADH DEHYDROGENASE [UBIQUINONE] 1 ALPHA SUBCOMPLEX ASSEMBLY FACTOR 3"/>
    <property type="match status" value="1"/>
</dbReference>
<dbReference type="AlphaFoldDB" id="A0A366H700"/>
<proteinExistence type="predicted"/>
<evidence type="ECO:0000313" key="1">
    <source>
        <dbReference type="EMBL" id="RBP37478.1"/>
    </source>
</evidence>
<dbReference type="PANTHER" id="PTHR21192">
    <property type="entry name" value="NUCLEAR PROTEIN E3-3"/>
    <property type="match status" value="1"/>
</dbReference>
<protein>
    <submittedName>
        <fullName evidence="1">Uncharacterized protein</fullName>
    </submittedName>
</protein>
<keyword evidence="2" id="KW-1185">Reference proteome</keyword>
<dbReference type="Gene3D" id="3.40.1230.10">
    <property type="entry name" value="MTH938-like"/>
    <property type="match status" value="1"/>
</dbReference>
<organism evidence="1 2">
    <name type="scientific">Eoetvoesiella caeni</name>
    <dbReference type="NCBI Taxonomy" id="645616"/>
    <lineage>
        <taxon>Bacteria</taxon>
        <taxon>Pseudomonadati</taxon>
        <taxon>Pseudomonadota</taxon>
        <taxon>Betaproteobacteria</taxon>
        <taxon>Burkholderiales</taxon>
        <taxon>Alcaligenaceae</taxon>
        <taxon>Eoetvoesiella</taxon>
    </lineage>
</organism>
<dbReference type="SUPFAM" id="SSF64076">
    <property type="entry name" value="MTH938-like"/>
    <property type="match status" value="1"/>
</dbReference>
<dbReference type="Proteomes" id="UP000253628">
    <property type="component" value="Unassembled WGS sequence"/>
</dbReference>
<dbReference type="EMBL" id="QNRQ01000009">
    <property type="protein sequence ID" value="RBP37478.1"/>
    <property type="molecule type" value="Genomic_DNA"/>
</dbReference>
<gene>
    <name evidence="1" type="ORF">DFR37_10941</name>
</gene>
<dbReference type="Pfam" id="PF04430">
    <property type="entry name" value="DUF498"/>
    <property type="match status" value="1"/>
</dbReference>
<name>A0A366H700_9BURK</name>